<organism evidence="1">
    <name type="scientific">Geobacter sp. (strain M21)</name>
    <dbReference type="NCBI Taxonomy" id="443144"/>
    <lineage>
        <taxon>Bacteria</taxon>
        <taxon>Pseudomonadati</taxon>
        <taxon>Thermodesulfobacteriota</taxon>
        <taxon>Desulfuromonadia</taxon>
        <taxon>Geobacterales</taxon>
        <taxon>Geobacteraceae</taxon>
        <taxon>Geobacter</taxon>
    </lineage>
</organism>
<gene>
    <name evidence="1" type="ordered locus">GM21_0433</name>
</gene>
<dbReference type="AlphaFoldDB" id="C6DZ12"/>
<evidence type="ECO:0000313" key="1">
    <source>
        <dbReference type="EMBL" id="ACT16513.1"/>
    </source>
</evidence>
<reference evidence="1" key="1">
    <citation type="submission" date="2009-07" db="EMBL/GenBank/DDBJ databases">
        <title>Complete sequence of Geobacter sp. M21.</title>
        <authorList>
            <consortium name="US DOE Joint Genome Institute"/>
            <person name="Lucas S."/>
            <person name="Copeland A."/>
            <person name="Lapidus A."/>
            <person name="Glavina del Rio T."/>
            <person name="Dalin E."/>
            <person name="Tice H."/>
            <person name="Bruce D."/>
            <person name="Goodwin L."/>
            <person name="Pitluck S."/>
            <person name="Saunders E."/>
            <person name="Brettin T."/>
            <person name="Detter J.C."/>
            <person name="Han C."/>
            <person name="Larimer F."/>
            <person name="Land M."/>
            <person name="Hauser L."/>
            <person name="Kyrpides N."/>
            <person name="Ovchinnikova G."/>
            <person name="Lovley D."/>
        </authorList>
    </citation>
    <scope>NUCLEOTIDE SEQUENCE [LARGE SCALE GENOMIC DNA]</scope>
    <source>
        <strain evidence="1">M21</strain>
    </source>
</reference>
<dbReference type="EMBL" id="CP001661">
    <property type="protein sequence ID" value="ACT16513.1"/>
    <property type="molecule type" value="Genomic_DNA"/>
</dbReference>
<protein>
    <submittedName>
        <fullName evidence="1">Uncharacterized protein</fullName>
    </submittedName>
</protein>
<accession>C6DZ12</accession>
<sequence>MAGEQLSSLLITLEEQKGEAGAASPASLEDESQRHLELVFVELGAAAGAVVFVDLVVGFDGQLGDGLEGDAEGCRLRENLGLVRACHINRY</sequence>
<name>C6DZ12_GEOSM</name>
<proteinExistence type="predicted"/>
<dbReference type="KEGG" id="gem:GM21_0433"/>
<dbReference type="HOGENOM" id="CLU_2422755_0_0_7"/>